<dbReference type="SUPFAM" id="SSF88713">
    <property type="entry name" value="Glycoside hydrolase/deacetylase"/>
    <property type="match status" value="1"/>
</dbReference>
<keyword evidence="1" id="KW-0067">ATP-binding</keyword>
<comment type="caution">
    <text evidence="2">The sequence shown here is derived from an EMBL/GenBank/DDBJ whole genome shotgun (WGS) entry which is preliminary data.</text>
</comment>
<dbReference type="InterPro" id="IPR011330">
    <property type="entry name" value="Glyco_hydro/deAcase_b/a-brl"/>
</dbReference>
<comment type="similarity">
    <text evidence="1">Belongs to the LamB/PxpA family.</text>
</comment>
<dbReference type="CDD" id="cd10787">
    <property type="entry name" value="LamB_YcsF_like"/>
    <property type="match status" value="1"/>
</dbReference>
<accession>A0ABS4KL07</accession>
<dbReference type="EC" id="3.5.2.9" evidence="1"/>
<protein>
    <recommendedName>
        <fullName evidence="1">5-oxoprolinase subunit A</fullName>
        <shortName evidence="1">5-OPase subunit A</shortName>
        <ecNumber evidence="1">3.5.2.9</ecNumber>
    </recommendedName>
    <alternativeName>
        <fullName evidence="1">5-oxoprolinase (ATP-hydrolyzing) subunit A</fullName>
    </alternativeName>
</protein>
<dbReference type="Pfam" id="PF03746">
    <property type="entry name" value="LamB_YcsF"/>
    <property type="match status" value="1"/>
</dbReference>
<evidence type="ECO:0000313" key="2">
    <source>
        <dbReference type="EMBL" id="MBP2028469.1"/>
    </source>
</evidence>
<dbReference type="EMBL" id="JAGGLI010000029">
    <property type="protein sequence ID" value="MBP2028469.1"/>
    <property type="molecule type" value="Genomic_DNA"/>
</dbReference>
<comment type="function">
    <text evidence="1">Catalyzes the cleavage of 5-oxoproline to form L-glutamate coupled to the hydrolysis of ATP to ADP and inorganic phosphate.</text>
</comment>
<dbReference type="Proteomes" id="UP001314903">
    <property type="component" value="Unassembled WGS sequence"/>
</dbReference>
<evidence type="ECO:0000313" key="3">
    <source>
        <dbReference type="Proteomes" id="UP001314903"/>
    </source>
</evidence>
<dbReference type="NCBIfam" id="NF003816">
    <property type="entry name" value="PRK05406.1-5"/>
    <property type="match status" value="1"/>
</dbReference>
<dbReference type="HAMAP" id="MF_00691">
    <property type="entry name" value="PxpA"/>
    <property type="match status" value="1"/>
</dbReference>
<dbReference type="InterPro" id="IPR005501">
    <property type="entry name" value="LamB/YcsF/PxpA-like"/>
</dbReference>
<evidence type="ECO:0000256" key="1">
    <source>
        <dbReference type="HAMAP-Rule" id="MF_00691"/>
    </source>
</evidence>
<dbReference type="RefSeq" id="WP_209661518.1">
    <property type="nucleotide sequence ID" value="NZ_JAGGLI010000029.1"/>
</dbReference>
<gene>
    <name evidence="1" type="primary">pxpA</name>
    <name evidence="2" type="ORF">J2Z35_002272</name>
</gene>
<proteinExistence type="inferred from homology"/>
<name>A0ABS4KL07_9FIRM</name>
<keyword evidence="3" id="KW-1185">Reference proteome</keyword>
<comment type="subunit">
    <text evidence="1">Forms a complex composed of PxpA, PxpB and PxpC.</text>
</comment>
<comment type="catalytic activity">
    <reaction evidence="1">
        <text>5-oxo-L-proline + ATP + 2 H2O = L-glutamate + ADP + phosphate + H(+)</text>
        <dbReference type="Rhea" id="RHEA:10348"/>
        <dbReference type="ChEBI" id="CHEBI:15377"/>
        <dbReference type="ChEBI" id="CHEBI:15378"/>
        <dbReference type="ChEBI" id="CHEBI:29985"/>
        <dbReference type="ChEBI" id="CHEBI:30616"/>
        <dbReference type="ChEBI" id="CHEBI:43474"/>
        <dbReference type="ChEBI" id="CHEBI:58402"/>
        <dbReference type="ChEBI" id="CHEBI:456216"/>
        <dbReference type="EC" id="3.5.2.9"/>
    </reaction>
</comment>
<organism evidence="2 3">
    <name type="scientific">Acetoanaerobium pronyense</name>
    <dbReference type="NCBI Taxonomy" id="1482736"/>
    <lineage>
        <taxon>Bacteria</taxon>
        <taxon>Bacillati</taxon>
        <taxon>Bacillota</taxon>
        <taxon>Clostridia</taxon>
        <taxon>Peptostreptococcales</taxon>
        <taxon>Filifactoraceae</taxon>
        <taxon>Acetoanaerobium</taxon>
    </lineage>
</organism>
<dbReference type="PANTHER" id="PTHR30292:SF0">
    <property type="entry name" value="5-OXOPROLINASE SUBUNIT A"/>
    <property type="match status" value="1"/>
</dbReference>
<keyword evidence="1" id="KW-0378">Hydrolase</keyword>
<sequence length="251" mass="27737">MYRIDLNSDLGESFGRYTLGNDERLIPLITSCNIACGFHGGDPIVMEKTVKIAIENDVQIGAHVSYPDLQGFGRRKIDMTEEEIKALVKYQIGALWGFVHSLGGKLNHVKPHGALYNVAAKDMNTARAICKAIKEIDDNITLLGLSGSLMKDAAEEAGIHFKSEVFADRAYNNDGSLVDRKIKGSVIHDMNLISDRVVRMIKENKVISIDSKDIDVYPDSICIHGDTEGAEEFALSIREALEKEGIEIKPF</sequence>
<dbReference type="PANTHER" id="PTHR30292">
    <property type="entry name" value="UNCHARACTERIZED PROTEIN YBGL-RELATED"/>
    <property type="match status" value="1"/>
</dbReference>
<dbReference type="Gene3D" id="3.20.20.370">
    <property type="entry name" value="Glycoside hydrolase/deacetylase"/>
    <property type="match status" value="1"/>
</dbReference>
<keyword evidence="1" id="KW-0547">Nucleotide-binding</keyword>
<dbReference type="NCBIfam" id="NF003814">
    <property type="entry name" value="PRK05406.1-3"/>
    <property type="match status" value="1"/>
</dbReference>
<reference evidence="2 3" key="1">
    <citation type="submission" date="2021-03" db="EMBL/GenBank/DDBJ databases">
        <title>Genomic Encyclopedia of Type Strains, Phase IV (KMG-IV): sequencing the most valuable type-strain genomes for metagenomic binning, comparative biology and taxonomic classification.</title>
        <authorList>
            <person name="Goeker M."/>
        </authorList>
    </citation>
    <scope>NUCLEOTIDE SEQUENCE [LARGE SCALE GENOMIC DNA]</scope>
    <source>
        <strain evidence="2 3">DSM 27512</strain>
    </source>
</reference>